<dbReference type="PANTHER" id="PTHR19957">
    <property type="entry name" value="SYNTAXIN"/>
    <property type="match status" value="1"/>
</dbReference>
<gene>
    <name evidence="4" type="ORF">BSTOLATCC_MIC44349</name>
</gene>
<dbReference type="InterPro" id="IPR045242">
    <property type="entry name" value="Syntaxin"/>
</dbReference>
<evidence type="ECO:0000256" key="2">
    <source>
        <dbReference type="SAM" id="Phobius"/>
    </source>
</evidence>
<name>A0AAU9JQ51_9CILI</name>
<dbReference type="GO" id="GO:0031201">
    <property type="term" value="C:SNARE complex"/>
    <property type="evidence" value="ECO:0007669"/>
    <property type="project" value="TreeGrafter"/>
</dbReference>
<dbReference type="Pfam" id="PF05739">
    <property type="entry name" value="SNARE"/>
    <property type="match status" value="1"/>
</dbReference>
<accession>A0AAU9JQ51</accession>
<organism evidence="4 5">
    <name type="scientific">Blepharisma stoltei</name>
    <dbReference type="NCBI Taxonomy" id="1481888"/>
    <lineage>
        <taxon>Eukaryota</taxon>
        <taxon>Sar</taxon>
        <taxon>Alveolata</taxon>
        <taxon>Ciliophora</taxon>
        <taxon>Postciliodesmatophora</taxon>
        <taxon>Heterotrichea</taxon>
        <taxon>Heterotrichida</taxon>
        <taxon>Blepharismidae</taxon>
        <taxon>Blepharisma</taxon>
    </lineage>
</organism>
<dbReference type="PROSITE" id="PS50192">
    <property type="entry name" value="T_SNARE"/>
    <property type="match status" value="1"/>
</dbReference>
<comment type="similarity">
    <text evidence="1">Belongs to the syntaxin family.</text>
</comment>
<dbReference type="GO" id="GO:0006886">
    <property type="term" value="P:intracellular protein transport"/>
    <property type="evidence" value="ECO:0007669"/>
    <property type="project" value="TreeGrafter"/>
</dbReference>
<evidence type="ECO:0000313" key="5">
    <source>
        <dbReference type="Proteomes" id="UP001162131"/>
    </source>
</evidence>
<feature type="transmembrane region" description="Helical" evidence="2">
    <location>
        <begin position="208"/>
        <end position="232"/>
    </location>
</feature>
<evidence type="ECO:0000256" key="1">
    <source>
        <dbReference type="ARBA" id="ARBA00009063"/>
    </source>
</evidence>
<dbReference type="GO" id="GO:0006906">
    <property type="term" value="P:vesicle fusion"/>
    <property type="evidence" value="ECO:0007669"/>
    <property type="project" value="TreeGrafter"/>
</dbReference>
<dbReference type="GO" id="GO:0012505">
    <property type="term" value="C:endomembrane system"/>
    <property type="evidence" value="ECO:0007669"/>
    <property type="project" value="TreeGrafter"/>
</dbReference>
<evidence type="ECO:0000313" key="4">
    <source>
        <dbReference type="EMBL" id="CAG9327721.1"/>
    </source>
</evidence>
<keyword evidence="2" id="KW-1133">Transmembrane helix</keyword>
<dbReference type="InterPro" id="IPR010989">
    <property type="entry name" value="SNARE"/>
</dbReference>
<dbReference type="EMBL" id="CAJZBQ010000044">
    <property type="protein sequence ID" value="CAG9327721.1"/>
    <property type="molecule type" value="Genomic_DNA"/>
</dbReference>
<protein>
    <recommendedName>
        <fullName evidence="3">t-SNARE coiled-coil homology domain-containing protein</fullName>
    </recommendedName>
</protein>
<dbReference type="SUPFAM" id="SSF47661">
    <property type="entry name" value="t-snare proteins"/>
    <property type="match status" value="1"/>
</dbReference>
<sequence length="233" mass="26270">MSTYNNSNSVFQEHAALVKEFQQHIKKLKDLTGQLGTAKDNQKLHASITQEREFSIKLCKQIIQSFKEKQPSRAEKIQHDNLTKQFEALSKQFQSLCQMSLEKQKTYVEDEKMTQAGNEPEELEESFKSVGGLDEALLKDRFEEVQQLEKDMITVNAMFKDVSNMVVEQGGMLDSAENNVEVAVKETGRAVVELNKAEVYQKKSKGKLFCILGIVIVVVLVLVAAVVIPVVMT</sequence>
<evidence type="ECO:0000259" key="3">
    <source>
        <dbReference type="PROSITE" id="PS50192"/>
    </source>
</evidence>
<dbReference type="InterPro" id="IPR000727">
    <property type="entry name" value="T_SNARE_dom"/>
</dbReference>
<dbReference type="AlphaFoldDB" id="A0AAU9JQ51"/>
<dbReference type="Pfam" id="PF14523">
    <property type="entry name" value="Syntaxin_2"/>
    <property type="match status" value="1"/>
</dbReference>
<dbReference type="GO" id="GO:0005484">
    <property type="term" value="F:SNAP receptor activity"/>
    <property type="evidence" value="ECO:0007669"/>
    <property type="project" value="TreeGrafter"/>
</dbReference>
<dbReference type="Proteomes" id="UP001162131">
    <property type="component" value="Unassembled WGS sequence"/>
</dbReference>
<dbReference type="InterPro" id="IPR006011">
    <property type="entry name" value="Syntaxin_N"/>
</dbReference>
<dbReference type="GO" id="GO:0048278">
    <property type="term" value="P:vesicle docking"/>
    <property type="evidence" value="ECO:0007669"/>
    <property type="project" value="TreeGrafter"/>
</dbReference>
<dbReference type="Gene3D" id="1.20.58.70">
    <property type="match status" value="1"/>
</dbReference>
<dbReference type="PANTHER" id="PTHR19957:SF38">
    <property type="entry name" value="LD27581P"/>
    <property type="match status" value="1"/>
</dbReference>
<dbReference type="GO" id="GO:0000149">
    <property type="term" value="F:SNARE binding"/>
    <property type="evidence" value="ECO:0007669"/>
    <property type="project" value="TreeGrafter"/>
</dbReference>
<keyword evidence="5" id="KW-1185">Reference proteome</keyword>
<keyword evidence="2" id="KW-0812">Transmembrane</keyword>
<reference evidence="4" key="1">
    <citation type="submission" date="2021-09" db="EMBL/GenBank/DDBJ databases">
        <authorList>
            <consortium name="AG Swart"/>
            <person name="Singh M."/>
            <person name="Singh A."/>
            <person name="Seah K."/>
            <person name="Emmerich C."/>
        </authorList>
    </citation>
    <scope>NUCLEOTIDE SEQUENCE</scope>
    <source>
        <strain evidence="4">ATCC30299</strain>
    </source>
</reference>
<feature type="domain" description="T-SNARE coiled-coil homology" evidence="3">
    <location>
        <begin position="135"/>
        <end position="197"/>
    </location>
</feature>
<keyword evidence="2" id="KW-0472">Membrane</keyword>
<dbReference type="SMART" id="SM00397">
    <property type="entry name" value="t_SNARE"/>
    <property type="match status" value="1"/>
</dbReference>
<proteinExistence type="inferred from homology"/>
<comment type="caution">
    <text evidence="4">The sequence shown here is derived from an EMBL/GenBank/DDBJ whole genome shotgun (WGS) entry which is preliminary data.</text>
</comment>
<dbReference type="Gene3D" id="1.20.5.110">
    <property type="match status" value="1"/>
</dbReference>